<comment type="caution">
    <text evidence="2">The sequence shown here is derived from an EMBL/GenBank/DDBJ whole genome shotgun (WGS) entry which is preliminary data.</text>
</comment>
<dbReference type="RefSeq" id="WP_230366968.1">
    <property type="nucleotide sequence ID" value="NZ_JAJALK010000008.1"/>
</dbReference>
<dbReference type="Pfam" id="PF10990">
    <property type="entry name" value="DUF2809"/>
    <property type="match status" value="1"/>
</dbReference>
<evidence type="ECO:0000313" key="3">
    <source>
        <dbReference type="Proteomes" id="UP001223420"/>
    </source>
</evidence>
<dbReference type="AlphaFoldDB" id="A0AAJ1WVQ5"/>
<dbReference type="InterPro" id="IPR021257">
    <property type="entry name" value="DUF2809"/>
</dbReference>
<sequence>MSRTRSLGAAAAFIGLGLLLRLPKWNLPLAIHHYGGGILWGAMLFALVAAVRPPGWRVPGCWVAAGVIAAGIEGSRLLHGAELDAFRRTLAGQLLLGNIFSAWNLAAYACGISLAALMIVSPRTDRASASLSA</sequence>
<protein>
    <recommendedName>
        <fullName evidence="4">DUF2809 domain-containing protein</fullName>
    </recommendedName>
</protein>
<feature type="transmembrane region" description="Helical" evidence="1">
    <location>
        <begin position="99"/>
        <end position="120"/>
    </location>
</feature>
<keyword evidence="1" id="KW-0812">Transmembrane</keyword>
<evidence type="ECO:0008006" key="4">
    <source>
        <dbReference type="Google" id="ProtNLM"/>
    </source>
</evidence>
<dbReference type="Proteomes" id="UP001223420">
    <property type="component" value="Unassembled WGS sequence"/>
</dbReference>
<gene>
    <name evidence="2" type="ORF">QO001_001853</name>
</gene>
<keyword evidence="1" id="KW-1133">Transmembrane helix</keyword>
<organism evidence="2 3">
    <name type="scientific">Methylobacterium brachiatum</name>
    <dbReference type="NCBI Taxonomy" id="269660"/>
    <lineage>
        <taxon>Bacteria</taxon>
        <taxon>Pseudomonadati</taxon>
        <taxon>Pseudomonadota</taxon>
        <taxon>Alphaproteobacteria</taxon>
        <taxon>Hyphomicrobiales</taxon>
        <taxon>Methylobacteriaceae</taxon>
        <taxon>Methylobacterium</taxon>
    </lineage>
</organism>
<proteinExistence type="predicted"/>
<keyword evidence="1" id="KW-0472">Membrane</keyword>
<reference evidence="2" key="1">
    <citation type="submission" date="2023-07" db="EMBL/GenBank/DDBJ databases">
        <title>Genomic Encyclopedia of Type Strains, Phase IV (KMG-IV): sequencing the most valuable type-strain genomes for metagenomic binning, comparative biology and taxonomic classification.</title>
        <authorList>
            <person name="Goeker M."/>
        </authorList>
    </citation>
    <scope>NUCLEOTIDE SEQUENCE</scope>
    <source>
        <strain evidence="2">DSM 19569</strain>
    </source>
</reference>
<feature type="transmembrane region" description="Helical" evidence="1">
    <location>
        <begin position="58"/>
        <end position="79"/>
    </location>
</feature>
<dbReference type="EMBL" id="JAUSWL010000002">
    <property type="protein sequence ID" value="MDQ0542935.1"/>
    <property type="molecule type" value="Genomic_DNA"/>
</dbReference>
<accession>A0AAJ1WVQ5</accession>
<evidence type="ECO:0000313" key="2">
    <source>
        <dbReference type="EMBL" id="MDQ0542935.1"/>
    </source>
</evidence>
<name>A0AAJ1WVQ5_9HYPH</name>
<feature type="transmembrane region" description="Helical" evidence="1">
    <location>
        <begin position="31"/>
        <end position="51"/>
    </location>
</feature>
<evidence type="ECO:0000256" key="1">
    <source>
        <dbReference type="SAM" id="Phobius"/>
    </source>
</evidence>